<organism evidence="1 2">
    <name type="scientific">Mucuna pruriens</name>
    <name type="common">Velvet bean</name>
    <name type="synonym">Dolichos pruriens</name>
    <dbReference type="NCBI Taxonomy" id="157652"/>
    <lineage>
        <taxon>Eukaryota</taxon>
        <taxon>Viridiplantae</taxon>
        <taxon>Streptophyta</taxon>
        <taxon>Embryophyta</taxon>
        <taxon>Tracheophyta</taxon>
        <taxon>Spermatophyta</taxon>
        <taxon>Magnoliopsida</taxon>
        <taxon>eudicotyledons</taxon>
        <taxon>Gunneridae</taxon>
        <taxon>Pentapetalae</taxon>
        <taxon>rosids</taxon>
        <taxon>fabids</taxon>
        <taxon>Fabales</taxon>
        <taxon>Fabaceae</taxon>
        <taxon>Papilionoideae</taxon>
        <taxon>50 kb inversion clade</taxon>
        <taxon>NPAAA clade</taxon>
        <taxon>indigoferoid/millettioid clade</taxon>
        <taxon>Phaseoleae</taxon>
        <taxon>Mucuna</taxon>
    </lineage>
</organism>
<gene>
    <name evidence="1" type="ORF">CR513_54271</name>
</gene>
<dbReference type="OrthoDB" id="1411153at2759"/>
<keyword evidence="2" id="KW-1185">Reference proteome</keyword>
<evidence type="ECO:0000313" key="1">
    <source>
        <dbReference type="EMBL" id="RDX66911.1"/>
    </source>
</evidence>
<sequence>MVIVGSYYESGEQWEELNPYEQMIMDYVGPSNDEHIENMKENPNPQAQKFFNMLAIAQASLWEGCDNHSKLSISLAALSLKFDYSVLEGCFNQMVQLMGETMPKSNKMKVGANLGLGYLRIDCCKKLCMLYYNENSNKTLTKCFVCKTNRYMKRKILLRKCGTFHSFQDKKDYTLQ</sequence>
<accession>A0A371ELJ1</accession>
<feature type="non-terminal residue" evidence="1">
    <location>
        <position position="1"/>
    </location>
</feature>
<evidence type="ECO:0000313" key="2">
    <source>
        <dbReference type="Proteomes" id="UP000257109"/>
    </source>
</evidence>
<name>A0A371ELJ1_MUCPR</name>
<comment type="caution">
    <text evidence="1">The sequence shown here is derived from an EMBL/GenBank/DDBJ whole genome shotgun (WGS) entry which is preliminary data.</text>
</comment>
<dbReference type="AlphaFoldDB" id="A0A371ELJ1"/>
<reference evidence="1" key="1">
    <citation type="submission" date="2018-05" db="EMBL/GenBank/DDBJ databases">
        <title>Draft genome of Mucuna pruriens seed.</title>
        <authorList>
            <person name="Nnadi N.E."/>
            <person name="Vos R."/>
            <person name="Hasami M.H."/>
            <person name="Devisetty U.K."/>
            <person name="Aguiy J.C."/>
        </authorList>
    </citation>
    <scope>NUCLEOTIDE SEQUENCE [LARGE SCALE GENOMIC DNA]</scope>
    <source>
        <strain evidence="1">JCA_2017</strain>
    </source>
</reference>
<dbReference type="Proteomes" id="UP000257109">
    <property type="component" value="Unassembled WGS sequence"/>
</dbReference>
<proteinExistence type="predicted"/>
<protein>
    <submittedName>
        <fullName evidence="1">Uncharacterized protein</fullName>
    </submittedName>
</protein>
<dbReference type="EMBL" id="QJKJ01013208">
    <property type="protein sequence ID" value="RDX66911.1"/>
    <property type="molecule type" value="Genomic_DNA"/>
</dbReference>